<reference evidence="3" key="1">
    <citation type="journal article" date="2019" name="Int. J. Syst. Evol. Microbiol.">
        <title>The Global Catalogue of Microorganisms (GCM) 10K type strain sequencing project: providing services to taxonomists for standard genome sequencing and annotation.</title>
        <authorList>
            <consortium name="The Broad Institute Genomics Platform"/>
            <consortium name="The Broad Institute Genome Sequencing Center for Infectious Disease"/>
            <person name="Wu L."/>
            <person name="Ma J."/>
        </authorList>
    </citation>
    <scope>NUCLEOTIDE SEQUENCE [LARGE SCALE GENOMIC DNA]</scope>
    <source>
        <strain evidence="3">JCM 17085</strain>
    </source>
</reference>
<gene>
    <name evidence="2" type="ORF">GCM10022392_06850</name>
</gene>
<sequence>MKTDNQNRGNNQSRNTGKQQQTNQPKQHTNIETEKKGTYIKDMPPIDGARPGVI</sequence>
<dbReference type="EMBL" id="BAABCV010000002">
    <property type="protein sequence ID" value="GAA4088273.1"/>
    <property type="molecule type" value="Genomic_DNA"/>
</dbReference>
<feature type="compositionally biased region" description="Polar residues" evidence="1">
    <location>
        <begin position="1"/>
        <end position="28"/>
    </location>
</feature>
<accession>A0ABP7WG32</accession>
<dbReference type="Proteomes" id="UP001500841">
    <property type="component" value="Unassembled WGS sequence"/>
</dbReference>
<feature type="compositionally biased region" description="Basic and acidic residues" evidence="1">
    <location>
        <begin position="29"/>
        <end position="39"/>
    </location>
</feature>
<comment type="caution">
    <text evidence="2">The sequence shown here is derived from an EMBL/GenBank/DDBJ whole genome shotgun (WGS) entry which is preliminary data.</text>
</comment>
<evidence type="ECO:0000313" key="2">
    <source>
        <dbReference type="EMBL" id="GAA4088273.1"/>
    </source>
</evidence>
<keyword evidence="3" id="KW-1185">Reference proteome</keyword>
<organism evidence="2 3">
    <name type="scientific">Mucilaginibacter panaciglaebae</name>
    <dbReference type="NCBI Taxonomy" id="502331"/>
    <lineage>
        <taxon>Bacteria</taxon>
        <taxon>Pseudomonadati</taxon>
        <taxon>Bacteroidota</taxon>
        <taxon>Sphingobacteriia</taxon>
        <taxon>Sphingobacteriales</taxon>
        <taxon>Sphingobacteriaceae</taxon>
        <taxon>Mucilaginibacter</taxon>
    </lineage>
</organism>
<dbReference type="RefSeq" id="WP_345101045.1">
    <property type="nucleotide sequence ID" value="NZ_BAABCV010000002.1"/>
</dbReference>
<protein>
    <submittedName>
        <fullName evidence="2">Uncharacterized protein</fullName>
    </submittedName>
</protein>
<name>A0ABP7WG32_9SPHI</name>
<evidence type="ECO:0000256" key="1">
    <source>
        <dbReference type="SAM" id="MobiDB-lite"/>
    </source>
</evidence>
<feature type="region of interest" description="Disordered" evidence="1">
    <location>
        <begin position="1"/>
        <end position="54"/>
    </location>
</feature>
<proteinExistence type="predicted"/>
<evidence type="ECO:0000313" key="3">
    <source>
        <dbReference type="Proteomes" id="UP001500841"/>
    </source>
</evidence>